<comment type="caution">
    <text evidence="3">The sequence shown here is derived from an EMBL/GenBank/DDBJ whole genome shotgun (WGS) entry which is preliminary data.</text>
</comment>
<keyword evidence="2" id="KW-0472">Membrane</keyword>
<dbReference type="AlphaFoldDB" id="A0AA36G7N5"/>
<feature type="transmembrane region" description="Helical" evidence="2">
    <location>
        <begin position="12"/>
        <end position="34"/>
    </location>
</feature>
<keyword evidence="2" id="KW-1133">Transmembrane helix</keyword>
<dbReference type="PANTHER" id="PTHR36694:SF5">
    <property type="entry name" value="PROTEIN CBG13296"/>
    <property type="match status" value="1"/>
</dbReference>
<feature type="region of interest" description="Disordered" evidence="1">
    <location>
        <begin position="239"/>
        <end position="269"/>
    </location>
</feature>
<dbReference type="PANTHER" id="PTHR36694">
    <property type="entry name" value="PASIFLORA 1, ISOFORM A-RELATED"/>
    <property type="match status" value="1"/>
</dbReference>
<protein>
    <submittedName>
        <fullName evidence="3">Uncharacterized protein</fullName>
    </submittedName>
</protein>
<evidence type="ECO:0000256" key="2">
    <source>
        <dbReference type="SAM" id="Phobius"/>
    </source>
</evidence>
<evidence type="ECO:0000313" key="3">
    <source>
        <dbReference type="EMBL" id="CAJ0581058.1"/>
    </source>
</evidence>
<evidence type="ECO:0000313" key="4">
    <source>
        <dbReference type="Proteomes" id="UP001177023"/>
    </source>
</evidence>
<gene>
    <name evidence="3" type="ORF">MSPICULIGERA_LOCUS19227</name>
</gene>
<feature type="transmembrane region" description="Helical" evidence="2">
    <location>
        <begin position="110"/>
        <end position="137"/>
    </location>
</feature>
<feature type="transmembrane region" description="Helical" evidence="2">
    <location>
        <begin position="144"/>
        <end position="165"/>
    </location>
</feature>
<dbReference type="EMBL" id="CATQJA010002662">
    <property type="protein sequence ID" value="CAJ0581058.1"/>
    <property type="molecule type" value="Genomic_DNA"/>
</dbReference>
<accession>A0AA36G7N5</accession>
<proteinExistence type="predicted"/>
<sequence length="269" mass="30344">MAKVEVQIRHCFCCGLSVATILIALYSLLLYSLLSGLGAWGLSDTVNNGDLSHYNNCELDAEGKISADSRKVTLHPTGTTTVVIEDTTSYHCSFGLYTEELKYSRDPRNLWLLIDVSLWVLLILASVLLIVGIVIYNHWLLVPWMLLMAIDIIRGFISTFMIFWLSHSNLARIATGIFFLGLQILHISLLMLIVAKFQKIYNRRNGIVMDNRAYDPRAYPGTMASNYAYSPDVRRDGGYYPDPRADPYYGQPPPPGHAPGYDNHGYPRY</sequence>
<keyword evidence="2" id="KW-0812">Transmembrane</keyword>
<organism evidence="3 4">
    <name type="scientific">Mesorhabditis spiculigera</name>
    <dbReference type="NCBI Taxonomy" id="96644"/>
    <lineage>
        <taxon>Eukaryota</taxon>
        <taxon>Metazoa</taxon>
        <taxon>Ecdysozoa</taxon>
        <taxon>Nematoda</taxon>
        <taxon>Chromadorea</taxon>
        <taxon>Rhabditida</taxon>
        <taxon>Rhabditina</taxon>
        <taxon>Rhabditomorpha</taxon>
        <taxon>Rhabditoidea</taxon>
        <taxon>Rhabditidae</taxon>
        <taxon>Mesorhabditinae</taxon>
        <taxon>Mesorhabditis</taxon>
    </lineage>
</organism>
<keyword evidence="4" id="KW-1185">Reference proteome</keyword>
<reference evidence="3" key="1">
    <citation type="submission" date="2023-06" db="EMBL/GenBank/DDBJ databases">
        <authorList>
            <person name="Delattre M."/>
        </authorList>
    </citation>
    <scope>NUCLEOTIDE SEQUENCE</scope>
    <source>
        <strain evidence="3">AF72</strain>
    </source>
</reference>
<name>A0AA36G7N5_9BILA</name>
<evidence type="ECO:0000256" key="1">
    <source>
        <dbReference type="SAM" id="MobiDB-lite"/>
    </source>
</evidence>
<feature type="non-terminal residue" evidence="3">
    <location>
        <position position="269"/>
    </location>
</feature>
<feature type="transmembrane region" description="Helical" evidence="2">
    <location>
        <begin position="171"/>
        <end position="195"/>
    </location>
</feature>
<dbReference type="Proteomes" id="UP001177023">
    <property type="component" value="Unassembled WGS sequence"/>
</dbReference>